<accession>A0A0E2D7E2</accession>
<dbReference type="EMBL" id="AHNR02000028">
    <property type="protein sequence ID" value="EKR55859.1"/>
    <property type="molecule type" value="Genomic_DNA"/>
</dbReference>
<name>A0A0E2D7E2_LEPIR</name>
<dbReference type="RefSeq" id="WP_001232116.1">
    <property type="nucleotide sequence ID" value="NZ_AHNR02000028.1"/>
</dbReference>
<sequence length="189" mass="21579">MRKSHIDYIREMVEGIKIGEIPIIPPDRFFEYQPPLDGIQEKIPCAILKYSEPTNTLGRKIKHRLERIVRGNSVFLKNAVCHAKQEFKYTVDFWLNEPDADVISSVVNRGILDQCLLFVSLRTWIKSEEQIPILVRLGKTGLVDDPAKETGNYKLYVEIIFKDGLYTIEEEETLAGVELEVEGSGIEGV</sequence>
<dbReference type="Proteomes" id="UP000001340">
    <property type="component" value="Unassembled WGS sequence"/>
</dbReference>
<evidence type="ECO:0000313" key="1">
    <source>
        <dbReference type="EMBL" id="EKR55859.1"/>
    </source>
</evidence>
<gene>
    <name evidence="1" type="ORF">LEP1GSC105_2162</name>
</gene>
<proteinExistence type="predicted"/>
<dbReference type="AlphaFoldDB" id="A0A0E2D7E2"/>
<organism evidence="1 2">
    <name type="scientific">Leptospira interrogans str. UI 12758</name>
    <dbReference type="NCBI Taxonomy" id="1049938"/>
    <lineage>
        <taxon>Bacteria</taxon>
        <taxon>Pseudomonadati</taxon>
        <taxon>Spirochaetota</taxon>
        <taxon>Spirochaetia</taxon>
        <taxon>Leptospirales</taxon>
        <taxon>Leptospiraceae</taxon>
        <taxon>Leptospira</taxon>
    </lineage>
</organism>
<evidence type="ECO:0000313" key="2">
    <source>
        <dbReference type="Proteomes" id="UP000001340"/>
    </source>
</evidence>
<reference evidence="1 2" key="1">
    <citation type="submission" date="2012-10" db="EMBL/GenBank/DDBJ databases">
        <authorList>
            <person name="Harkins D.M."/>
            <person name="Durkin A.S."/>
            <person name="Brinkac L.M."/>
            <person name="Haft D.H."/>
            <person name="Selengut J.D."/>
            <person name="Sanka R."/>
            <person name="DePew J."/>
            <person name="Purushe J."/>
            <person name="Chanthongthip A."/>
            <person name="Lattana O."/>
            <person name="Phetsouvanh R."/>
            <person name="Newton P.N."/>
            <person name="Vinetz J.M."/>
            <person name="Sutton G.G."/>
            <person name="Nierman W.C."/>
            <person name="Fouts D.E."/>
        </authorList>
    </citation>
    <scope>NUCLEOTIDE SEQUENCE [LARGE SCALE GENOMIC DNA]</scope>
    <source>
        <strain evidence="1 2">UI 12758</strain>
    </source>
</reference>
<comment type="caution">
    <text evidence="1">The sequence shown here is derived from an EMBL/GenBank/DDBJ whole genome shotgun (WGS) entry which is preliminary data.</text>
</comment>
<protein>
    <submittedName>
        <fullName evidence="1">Uncharacterized protein</fullName>
    </submittedName>
</protein>
<dbReference type="NCBIfam" id="NF047687">
    <property type="entry name" value="LIC10173_fam"/>
    <property type="match status" value="1"/>
</dbReference>